<dbReference type="GO" id="GO:0000166">
    <property type="term" value="F:nucleotide binding"/>
    <property type="evidence" value="ECO:0007669"/>
    <property type="project" value="InterPro"/>
</dbReference>
<evidence type="ECO:0000313" key="3">
    <source>
        <dbReference type="EMBL" id="KAF2269444.1"/>
    </source>
</evidence>
<organism evidence="3 4">
    <name type="scientific">Lojkania enalia</name>
    <dbReference type="NCBI Taxonomy" id="147567"/>
    <lineage>
        <taxon>Eukaryota</taxon>
        <taxon>Fungi</taxon>
        <taxon>Dikarya</taxon>
        <taxon>Ascomycota</taxon>
        <taxon>Pezizomycotina</taxon>
        <taxon>Dothideomycetes</taxon>
        <taxon>Pleosporomycetidae</taxon>
        <taxon>Pleosporales</taxon>
        <taxon>Pleosporales incertae sedis</taxon>
        <taxon>Lojkania</taxon>
    </lineage>
</organism>
<dbReference type="InterPro" id="IPR044876">
    <property type="entry name" value="HRDC_dom_sf"/>
</dbReference>
<evidence type="ECO:0000259" key="2">
    <source>
        <dbReference type="Pfam" id="PF00570"/>
    </source>
</evidence>
<gene>
    <name evidence="3" type="ORF">CC78DRAFT_564717</name>
</gene>
<dbReference type="EMBL" id="ML986582">
    <property type="protein sequence ID" value="KAF2269444.1"/>
    <property type="molecule type" value="Genomic_DNA"/>
</dbReference>
<reference evidence="4" key="1">
    <citation type="journal article" date="2020" name="Stud. Mycol.">
        <title>101 Dothideomycetes genomes: A test case for predicting lifestyles and emergence of pathogens.</title>
        <authorList>
            <person name="Haridas S."/>
            <person name="Albert R."/>
            <person name="Binder M."/>
            <person name="Bloem J."/>
            <person name="LaButti K."/>
            <person name="Salamov A."/>
            <person name="Andreopoulos B."/>
            <person name="Baker S."/>
            <person name="Barry K."/>
            <person name="Bills G."/>
            <person name="Bluhm B."/>
            <person name="Cannon C."/>
            <person name="Castanera R."/>
            <person name="Culley D."/>
            <person name="Daum C."/>
            <person name="Ezra D."/>
            <person name="Gonzalez J."/>
            <person name="Henrissat B."/>
            <person name="Kuo A."/>
            <person name="Liang C."/>
            <person name="Lipzen A."/>
            <person name="Lutzoni F."/>
            <person name="Magnuson J."/>
            <person name="Mondo S."/>
            <person name="Nolan M."/>
            <person name="Ohm R."/>
            <person name="Pangilinan J."/>
            <person name="Park H.-J."/>
            <person name="Ramirez L."/>
            <person name="Alfaro M."/>
            <person name="Sun H."/>
            <person name="Tritt A."/>
            <person name="Yoshinaga Y."/>
            <person name="Zwiers L.-H."/>
            <person name="Turgeon B."/>
            <person name="Goodwin S."/>
            <person name="Spatafora J."/>
            <person name="Crous P."/>
            <person name="Grigoriev I."/>
        </authorList>
    </citation>
    <scope>NUCLEOTIDE SEQUENCE [LARGE SCALE GENOMIC DNA]</scope>
    <source>
        <strain evidence="4">CBS 304.66</strain>
    </source>
</reference>
<dbReference type="InterPro" id="IPR010997">
    <property type="entry name" value="HRDC-like_sf"/>
</dbReference>
<keyword evidence="4" id="KW-1185">Reference proteome</keyword>
<dbReference type="GO" id="GO:0003676">
    <property type="term" value="F:nucleic acid binding"/>
    <property type="evidence" value="ECO:0007669"/>
    <property type="project" value="InterPro"/>
</dbReference>
<evidence type="ECO:0000256" key="1">
    <source>
        <dbReference type="SAM" id="MobiDB-lite"/>
    </source>
</evidence>
<protein>
    <recommendedName>
        <fullName evidence="2">HRDC domain-containing protein</fullName>
    </recommendedName>
</protein>
<evidence type="ECO:0000313" key="4">
    <source>
        <dbReference type="Proteomes" id="UP000800093"/>
    </source>
</evidence>
<comment type="caution">
    <text evidence="3">The sequence shown here is derived from an EMBL/GenBank/DDBJ whole genome shotgun (WGS) entry which is preliminary data.</text>
</comment>
<accession>A0A9P4NA51</accession>
<dbReference type="SUPFAM" id="SSF47819">
    <property type="entry name" value="HRDC-like"/>
    <property type="match status" value="1"/>
</dbReference>
<dbReference type="Proteomes" id="UP000800093">
    <property type="component" value="Unassembled WGS sequence"/>
</dbReference>
<dbReference type="Gene3D" id="1.10.150.80">
    <property type="entry name" value="HRDC domain"/>
    <property type="match status" value="1"/>
</dbReference>
<name>A0A9P4NA51_9PLEO</name>
<sequence>MHGFEEGNSGASSTTAYFCGKIPVWNIGAESVDSPPAIKSDEKRKSVAMKETARELSPRTETGSLDAISKALFDRLAQQRKELATTYRIEAYRVVTKSTLESLARLRLLDGDGLLRIKKGLPRIKMKIARSPHVQHLAHSSVVSYYYTPAYPSDLVEARIESQRGLDTDENTSSNVPMFALGTPSSRPISNLKEVVCQPVARKKGPSVEPPTSPVTPRRGTFRSMLTAFKRVPDQIVSTSLTTREESERIQGVEGFAEGPAQVDMNLLKNIIKLAPGPG</sequence>
<feature type="region of interest" description="Disordered" evidence="1">
    <location>
        <begin position="33"/>
        <end position="60"/>
    </location>
</feature>
<dbReference type="Pfam" id="PF00570">
    <property type="entry name" value="HRDC"/>
    <property type="match status" value="1"/>
</dbReference>
<feature type="domain" description="HRDC" evidence="2">
    <location>
        <begin position="70"/>
        <end position="119"/>
    </location>
</feature>
<dbReference type="AlphaFoldDB" id="A0A9P4NA51"/>
<dbReference type="InterPro" id="IPR002121">
    <property type="entry name" value="HRDC_dom"/>
</dbReference>
<proteinExistence type="predicted"/>